<organism evidence="2 3">
    <name type="scientific">Periconia digitata</name>
    <dbReference type="NCBI Taxonomy" id="1303443"/>
    <lineage>
        <taxon>Eukaryota</taxon>
        <taxon>Fungi</taxon>
        <taxon>Dikarya</taxon>
        <taxon>Ascomycota</taxon>
        <taxon>Pezizomycotina</taxon>
        <taxon>Dothideomycetes</taxon>
        <taxon>Pleosporomycetidae</taxon>
        <taxon>Pleosporales</taxon>
        <taxon>Massarineae</taxon>
        <taxon>Periconiaceae</taxon>
        <taxon>Periconia</taxon>
    </lineage>
</organism>
<keyword evidence="1" id="KW-1133">Transmembrane helix</keyword>
<evidence type="ECO:0000313" key="3">
    <source>
        <dbReference type="Proteomes" id="UP001152607"/>
    </source>
</evidence>
<sequence length="92" mass="10318">MLEVLIALSSPTVPANDGFSTAHDRILVDNHVSRSIDVIGLDLFMCLFILLVDPIFALLAFAYQFLQTYLGTYSSECAERLNVDFEGFVTRR</sequence>
<keyword evidence="3" id="KW-1185">Reference proteome</keyword>
<proteinExistence type="predicted"/>
<dbReference type="Proteomes" id="UP001152607">
    <property type="component" value="Unassembled WGS sequence"/>
</dbReference>
<comment type="caution">
    <text evidence="2">The sequence shown here is derived from an EMBL/GenBank/DDBJ whole genome shotgun (WGS) entry which is preliminary data.</text>
</comment>
<evidence type="ECO:0000313" key="2">
    <source>
        <dbReference type="EMBL" id="CAI6332678.1"/>
    </source>
</evidence>
<protein>
    <submittedName>
        <fullName evidence="2">Uncharacterized protein</fullName>
    </submittedName>
</protein>
<dbReference type="EMBL" id="CAOQHR010000003">
    <property type="protein sequence ID" value="CAI6332678.1"/>
    <property type="molecule type" value="Genomic_DNA"/>
</dbReference>
<feature type="transmembrane region" description="Helical" evidence="1">
    <location>
        <begin position="43"/>
        <end position="66"/>
    </location>
</feature>
<accession>A0A9W4UAH8</accession>
<gene>
    <name evidence="2" type="ORF">PDIGIT_LOCUS5706</name>
</gene>
<keyword evidence="1" id="KW-0472">Membrane</keyword>
<dbReference type="AlphaFoldDB" id="A0A9W4UAH8"/>
<evidence type="ECO:0000256" key="1">
    <source>
        <dbReference type="SAM" id="Phobius"/>
    </source>
</evidence>
<name>A0A9W4UAH8_9PLEO</name>
<keyword evidence="1" id="KW-0812">Transmembrane</keyword>
<reference evidence="2" key="1">
    <citation type="submission" date="2023-01" db="EMBL/GenBank/DDBJ databases">
        <authorList>
            <person name="Van Ghelder C."/>
            <person name="Rancurel C."/>
        </authorList>
    </citation>
    <scope>NUCLEOTIDE SEQUENCE</scope>
    <source>
        <strain evidence="2">CNCM I-4278</strain>
    </source>
</reference>